<comment type="caution">
    <text evidence="1">The sequence shown here is derived from an EMBL/GenBank/DDBJ whole genome shotgun (WGS) entry which is preliminary data.</text>
</comment>
<dbReference type="EMBL" id="CAXAMN010017247">
    <property type="protein sequence ID" value="CAK9050116.1"/>
    <property type="molecule type" value="Genomic_DNA"/>
</dbReference>
<name>A0ABP0MF29_9DINO</name>
<organism evidence="1 2">
    <name type="scientific">Durusdinium trenchii</name>
    <dbReference type="NCBI Taxonomy" id="1381693"/>
    <lineage>
        <taxon>Eukaryota</taxon>
        <taxon>Sar</taxon>
        <taxon>Alveolata</taxon>
        <taxon>Dinophyceae</taxon>
        <taxon>Suessiales</taxon>
        <taxon>Symbiodiniaceae</taxon>
        <taxon>Durusdinium</taxon>
    </lineage>
</organism>
<evidence type="ECO:0000313" key="2">
    <source>
        <dbReference type="Proteomes" id="UP001642484"/>
    </source>
</evidence>
<accession>A0ABP0MF29</accession>
<evidence type="ECO:0000313" key="1">
    <source>
        <dbReference type="EMBL" id="CAK9050116.1"/>
    </source>
</evidence>
<proteinExistence type="predicted"/>
<keyword evidence="2" id="KW-1185">Reference proteome</keyword>
<sequence>MKRALTAASRRLWALATQVAKSALTADQARDKSTELLEKGKVLLDALTLPEVTLNTELMAKITAVKSYQDVLINIADKDLQEQMSGLKDQIKATVEEKICPAEIMSEFTGWLSLQWQQPPESADETSLLLASSDKLKDFWSNLSIKGLGVESATWYQLVIILEKLEAFEKHESSKRMFAALTLRHELDQQCRKLRSNPSWAEALKGATGRLDLLTEEIGFSLLKSAAQNSGEKEAYKICQGFPHCHGKLASCFEILAKASTFKAISEERISDDIAGLAKCMGEIVAVASTDSTLLAAMLPSCGPAHKAYLDKVLDVLKIDLDDTSMKLSDWSESLARFRPSS</sequence>
<gene>
    <name evidence="1" type="ORF">CCMP2556_LOCUS25573</name>
</gene>
<reference evidence="1 2" key="1">
    <citation type="submission" date="2024-02" db="EMBL/GenBank/DDBJ databases">
        <authorList>
            <person name="Chen Y."/>
            <person name="Shah S."/>
            <person name="Dougan E. K."/>
            <person name="Thang M."/>
            <person name="Chan C."/>
        </authorList>
    </citation>
    <scope>NUCLEOTIDE SEQUENCE [LARGE SCALE GENOMIC DNA]</scope>
</reference>
<dbReference type="Proteomes" id="UP001642484">
    <property type="component" value="Unassembled WGS sequence"/>
</dbReference>
<protein>
    <submittedName>
        <fullName evidence="1">Uncharacterized protein</fullName>
    </submittedName>
</protein>